<name>A0AAD9ILZ0_PROWI</name>
<evidence type="ECO:0000313" key="2">
    <source>
        <dbReference type="Proteomes" id="UP001255856"/>
    </source>
</evidence>
<reference evidence="1" key="1">
    <citation type="submission" date="2021-01" db="EMBL/GenBank/DDBJ databases">
        <authorList>
            <person name="Eckstrom K.M.E."/>
        </authorList>
    </citation>
    <scope>NUCLEOTIDE SEQUENCE</scope>
    <source>
        <strain evidence="1">UVCC 0001</strain>
    </source>
</reference>
<evidence type="ECO:0000313" key="1">
    <source>
        <dbReference type="EMBL" id="KAK2079705.1"/>
    </source>
</evidence>
<protein>
    <submittedName>
        <fullName evidence="1">Uncharacterized protein</fullName>
    </submittedName>
</protein>
<keyword evidence="2" id="KW-1185">Reference proteome</keyword>
<dbReference type="AlphaFoldDB" id="A0AAD9ILZ0"/>
<accession>A0AAD9ILZ0</accession>
<gene>
    <name evidence="1" type="ORF">QBZ16_002100</name>
</gene>
<proteinExistence type="predicted"/>
<dbReference type="EMBL" id="JASFZW010000002">
    <property type="protein sequence ID" value="KAK2079705.1"/>
    <property type="molecule type" value="Genomic_DNA"/>
</dbReference>
<sequence length="896" mass="93340">MDTSGEYDICFEDYRTGSIISWDVSSNFVAVELIPGPYPGPLLACILEPRCPQVGRLGEGLPQGDARKRTLATLTTSGRAYVWSQADPQTELSATVCLDIWHGSPAFQLHQNPMDAVLTFSTLRPPSPWDVSQAPPHTSREDRRVSKVSELVSFWQEHGLERAFGRPSGALTLPVLRPGMPVLGAVCASGTVHVSVAICSPDGVALEVACVDAAGAVFVIAFGGELFPRLFERQERERDVVIVEDELPPPWQPEARWQHIELPSAAPGSATGVSFLSSGVLLCEARAPGGQGVLLSLLRTRRGAQEAGQKLEEPAWEVVTSRVVPGAVVAPQLGDEARPPAPVATPSADGSLILLSPPGPAPSIVALRFDTLGDARGLVAAGEDRKDGLAATRWSAALSPNTCLAACVTRGGRALRVLPVSRVQSAGVAVQLAGELGKRAAFACVVGSSTWDLEVSLARLVRGWGPSPLSVFLSLGQAMLGASRAPVRAAAAPVWSRVGSAALCGAPDALAACVRADNGACAWLSHAEREAAYRQLQAGLVVQYWACWIADLSAYLLRCAAIWTRRRAREPGAATAAGSQAVGALCGGAAGQWPADWAARVDAHPDAVPGVRCLADMAFVRDLTSSLAISASYARQLQRALGSGRGGGQPEALLQAMRRLAAVYKPIVGVLRATAGEADATPGADDGLGGPWRVVHPAGAVSLSWQRLEAALPTTGDWAPAQCGDDSVADLLARARELGIVPDSAGAHRGGAPAAPRGDLQRSRLDDALAAAPPLEGWARGWGDGCCLGVPDSVDKGGDADMACIDIWSDEGALDARWFDHPCAGPPPGPAPANAVDALTGARLDWARQKSFASADGSIVTAELQPSALVLGSLSAWQAAWAVGCPVTGQPWRSVS</sequence>
<comment type="caution">
    <text evidence="1">The sequence shown here is derived from an EMBL/GenBank/DDBJ whole genome shotgun (WGS) entry which is preliminary data.</text>
</comment>
<organism evidence="1 2">
    <name type="scientific">Prototheca wickerhamii</name>
    <dbReference type="NCBI Taxonomy" id="3111"/>
    <lineage>
        <taxon>Eukaryota</taxon>
        <taxon>Viridiplantae</taxon>
        <taxon>Chlorophyta</taxon>
        <taxon>core chlorophytes</taxon>
        <taxon>Trebouxiophyceae</taxon>
        <taxon>Chlorellales</taxon>
        <taxon>Chlorellaceae</taxon>
        <taxon>Prototheca</taxon>
    </lineage>
</organism>
<dbReference type="Proteomes" id="UP001255856">
    <property type="component" value="Unassembled WGS sequence"/>
</dbReference>